<name>A0A645GCH2_9ZZZZ</name>
<comment type="caution">
    <text evidence="1">The sequence shown here is derived from an EMBL/GenBank/DDBJ whole genome shotgun (WGS) entry which is preliminary data.</text>
</comment>
<reference evidence="1" key="1">
    <citation type="submission" date="2019-08" db="EMBL/GenBank/DDBJ databases">
        <authorList>
            <person name="Kucharzyk K."/>
            <person name="Murdoch R.W."/>
            <person name="Higgins S."/>
            <person name="Loffler F."/>
        </authorList>
    </citation>
    <scope>NUCLEOTIDE SEQUENCE</scope>
</reference>
<evidence type="ECO:0000313" key="1">
    <source>
        <dbReference type="EMBL" id="MPN21563.1"/>
    </source>
</evidence>
<proteinExistence type="predicted"/>
<gene>
    <name evidence="1" type="ORF">SDC9_168943</name>
</gene>
<protein>
    <submittedName>
        <fullName evidence="1">Uncharacterized protein</fullName>
    </submittedName>
</protein>
<accession>A0A645GCH2</accession>
<dbReference type="EMBL" id="VSSQ01069566">
    <property type="protein sequence ID" value="MPN21563.1"/>
    <property type="molecule type" value="Genomic_DNA"/>
</dbReference>
<organism evidence="1">
    <name type="scientific">bioreactor metagenome</name>
    <dbReference type="NCBI Taxonomy" id="1076179"/>
    <lineage>
        <taxon>unclassified sequences</taxon>
        <taxon>metagenomes</taxon>
        <taxon>ecological metagenomes</taxon>
    </lineage>
</organism>
<dbReference type="AlphaFoldDB" id="A0A645GCH2"/>
<sequence>MDEFPVRVLVERPESTEKQRRFSGTFRRYETHDFSRSKSAACRIQFRDTERKAGALRPDLLEIRRHVVRSSRQGIRLRFRPEKRPVYDHPDCRLRHEPFKRQRHLFVEYPRLP</sequence>